<dbReference type="OrthoDB" id="1917400at2759"/>
<sequence>MDDFSFPTIAADQDSFCQLPFPSITTSSLWFLSPDTKTTNLRRSFSMAEGAASNITNTFKRNHRPNSPSFSDCGDTSIDYQERMDMLWEGFNDELYQASHNRKEGIVEKNLKGSAAAAKGLLTEKEQHGAVELCWLPALGVSKSRRVLHHKKLSLGEMLRVLKKLFVVQKTHSSKRKSQQKVRKVS</sequence>
<proteinExistence type="predicted"/>
<dbReference type="RefSeq" id="XP_008810915.2">
    <property type="nucleotide sequence ID" value="XM_008812693.4"/>
</dbReference>
<dbReference type="PANTHER" id="PTHR34666:SF9">
    <property type="entry name" value="EXPRESSED PROTEIN"/>
    <property type="match status" value="1"/>
</dbReference>
<organism evidence="1 2">
    <name type="scientific">Phoenix dactylifera</name>
    <name type="common">Date palm</name>
    <dbReference type="NCBI Taxonomy" id="42345"/>
    <lineage>
        <taxon>Eukaryota</taxon>
        <taxon>Viridiplantae</taxon>
        <taxon>Streptophyta</taxon>
        <taxon>Embryophyta</taxon>
        <taxon>Tracheophyta</taxon>
        <taxon>Spermatophyta</taxon>
        <taxon>Magnoliopsida</taxon>
        <taxon>Liliopsida</taxon>
        <taxon>Arecaceae</taxon>
        <taxon>Coryphoideae</taxon>
        <taxon>Phoeniceae</taxon>
        <taxon>Phoenix</taxon>
    </lineage>
</organism>
<evidence type="ECO:0000313" key="1">
    <source>
        <dbReference type="Proteomes" id="UP000228380"/>
    </source>
</evidence>
<evidence type="ECO:0000313" key="2">
    <source>
        <dbReference type="RefSeq" id="XP_008810915.2"/>
    </source>
</evidence>
<dbReference type="GeneID" id="103722219"/>
<dbReference type="Proteomes" id="UP000228380">
    <property type="component" value="Unplaced"/>
</dbReference>
<reference evidence="2" key="1">
    <citation type="submission" date="2025-08" db="UniProtKB">
        <authorList>
            <consortium name="RefSeq"/>
        </authorList>
    </citation>
    <scope>IDENTIFICATION</scope>
    <source>
        <tissue evidence="2">Young leaves</tissue>
    </source>
</reference>
<dbReference type="PANTHER" id="PTHR34666">
    <property type="entry name" value="EXPRESSED PROTEIN"/>
    <property type="match status" value="1"/>
</dbReference>
<name>A0A8B7D0Z2_PHODC</name>
<keyword evidence="1" id="KW-1185">Reference proteome</keyword>
<gene>
    <name evidence="2" type="primary">LOC103722219</name>
</gene>
<dbReference type="AlphaFoldDB" id="A0A8B7D0Z2"/>
<protein>
    <submittedName>
        <fullName evidence="2">Uncharacterized protein LOC103722219</fullName>
    </submittedName>
</protein>
<accession>A0A8B7D0Z2</accession>
<dbReference type="KEGG" id="pda:103722219"/>